<sequence length="190" mass="21225">MVDAVKLKDSFGSLTSSTSMTVLFTVVCHINAFIIGEDVCIEFPNTLKTKDLEKHKNLKLILTTAASDEACRNDFESSNFSTTPATELSAFQRPEDGKGHNEVTNDKTYAKFPSFPKVGQHHHRDRGGYRSDDDLQVDKVAQYPPERDFREPPPATRKRTRPPARQHEISNHFSDTKATGISCRSVGEGL</sequence>
<feature type="compositionally biased region" description="Basic and acidic residues" evidence="1">
    <location>
        <begin position="93"/>
        <end position="109"/>
    </location>
</feature>
<evidence type="ECO:0000313" key="3">
    <source>
        <dbReference type="Proteomes" id="UP000438429"/>
    </source>
</evidence>
<protein>
    <submittedName>
        <fullName evidence="2">Uncharacterized protein</fullName>
    </submittedName>
</protein>
<feature type="compositionally biased region" description="Basic and acidic residues" evidence="1">
    <location>
        <begin position="126"/>
        <end position="137"/>
    </location>
</feature>
<dbReference type="EMBL" id="VEVO01000010">
    <property type="protein sequence ID" value="KAF0036776.1"/>
    <property type="molecule type" value="Genomic_DNA"/>
</dbReference>
<reference evidence="2 3" key="1">
    <citation type="submission" date="2019-06" db="EMBL/GenBank/DDBJ databases">
        <title>Draft genomes of female and male turbot (Scophthalmus maximus).</title>
        <authorList>
            <person name="Xu H."/>
            <person name="Xu X.-W."/>
            <person name="Shao C."/>
            <person name="Chen S."/>
        </authorList>
    </citation>
    <scope>NUCLEOTIDE SEQUENCE [LARGE SCALE GENOMIC DNA]</scope>
    <source>
        <strain evidence="2">Ysfricsl-2016a</strain>
        <tissue evidence="2">Blood</tissue>
    </source>
</reference>
<dbReference type="Proteomes" id="UP000438429">
    <property type="component" value="Unassembled WGS sequence"/>
</dbReference>
<feature type="compositionally biased region" description="Polar residues" evidence="1">
    <location>
        <begin position="77"/>
        <end position="86"/>
    </location>
</feature>
<name>A0A6A4SNN3_SCOMX</name>
<organism evidence="2 3">
    <name type="scientific">Scophthalmus maximus</name>
    <name type="common">Turbot</name>
    <name type="synonym">Psetta maxima</name>
    <dbReference type="NCBI Taxonomy" id="52904"/>
    <lineage>
        <taxon>Eukaryota</taxon>
        <taxon>Metazoa</taxon>
        <taxon>Chordata</taxon>
        <taxon>Craniata</taxon>
        <taxon>Vertebrata</taxon>
        <taxon>Euteleostomi</taxon>
        <taxon>Actinopterygii</taxon>
        <taxon>Neopterygii</taxon>
        <taxon>Teleostei</taxon>
        <taxon>Neoteleostei</taxon>
        <taxon>Acanthomorphata</taxon>
        <taxon>Carangaria</taxon>
        <taxon>Pleuronectiformes</taxon>
        <taxon>Pleuronectoidei</taxon>
        <taxon>Scophthalmidae</taxon>
        <taxon>Scophthalmus</taxon>
    </lineage>
</organism>
<gene>
    <name evidence="2" type="ORF">F2P81_012088</name>
</gene>
<feature type="region of interest" description="Disordered" evidence="1">
    <location>
        <begin position="77"/>
        <end position="190"/>
    </location>
</feature>
<proteinExistence type="predicted"/>
<dbReference type="AlphaFoldDB" id="A0A6A4SNN3"/>
<evidence type="ECO:0000313" key="2">
    <source>
        <dbReference type="EMBL" id="KAF0036776.1"/>
    </source>
</evidence>
<accession>A0A6A4SNN3</accession>
<comment type="caution">
    <text evidence="2">The sequence shown here is derived from an EMBL/GenBank/DDBJ whole genome shotgun (WGS) entry which is preliminary data.</text>
</comment>
<evidence type="ECO:0000256" key="1">
    <source>
        <dbReference type="SAM" id="MobiDB-lite"/>
    </source>
</evidence>